<dbReference type="AlphaFoldDB" id="A0A4Z0D9U9"/>
<accession>A0A4Z0D9U9</accession>
<dbReference type="Proteomes" id="UP000298381">
    <property type="component" value="Unassembled WGS sequence"/>
</dbReference>
<keyword evidence="1" id="KW-0472">Membrane</keyword>
<organism evidence="2 3">
    <name type="scientific">Soehngenia longivitae</name>
    <dbReference type="NCBI Taxonomy" id="2562294"/>
    <lineage>
        <taxon>Bacteria</taxon>
        <taxon>Bacillati</taxon>
        <taxon>Bacillota</taxon>
        <taxon>Tissierellia</taxon>
        <taxon>Tissierellales</taxon>
        <taxon>Tissierellaceae</taxon>
        <taxon>Soehngenia</taxon>
    </lineage>
</organism>
<evidence type="ECO:0000313" key="3">
    <source>
        <dbReference type="Proteomes" id="UP000298381"/>
    </source>
</evidence>
<sequence>MKNLPTDRDILKKIYNKYYDTFEDFERESKTRSSKIYVPIDIEEIANELNVNSELMFGRLYYHLNKKYGYTQPNGSKVYLLAPKVGNDKNAVNFPLLSAILAEMEETHKKNRLSIIFSIASLFISLLALLNTVF</sequence>
<comment type="caution">
    <text evidence="2">The sequence shown here is derived from an EMBL/GenBank/DDBJ whole genome shotgun (WGS) entry which is preliminary data.</text>
</comment>
<keyword evidence="1" id="KW-1133">Transmembrane helix</keyword>
<feature type="transmembrane region" description="Helical" evidence="1">
    <location>
        <begin position="113"/>
        <end position="133"/>
    </location>
</feature>
<reference evidence="2 3" key="1">
    <citation type="submission" date="2019-03" db="EMBL/GenBank/DDBJ databases">
        <title>Draft genome sequence data and analysis of a Fermenting Bacterium, Soehngenia longevitae strain 1933PT, isolated from petroleum reservoir in Azerbaijan.</title>
        <authorList>
            <person name="Grouzdev D.S."/>
            <person name="Bidzhieva S.K."/>
            <person name="Sokolova D.S."/>
            <person name="Tourova T.P."/>
            <person name="Poltaraus A.B."/>
            <person name="Nazina T.N."/>
        </authorList>
    </citation>
    <scope>NUCLEOTIDE SEQUENCE [LARGE SCALE GENOMIC DNA]</scope>
    <source>
        <strain evidence="2 3">1933P</strain>
    </source>
</reference>
<gene>
    <name evidence="2" type="ORF">E4100_00410</name>
</gene>
<dbReference type="RefSeq" id="WP_135269784.1">
    <property type="nucleotide sequence ID" value="NZ_SRIB01000001.1"/>
</dbReference>
<name>A0A4Z0D9U9_9FIRM</name>
<keyword evidence="1" id="KW-0812">Transmembrane</keyword>
<dbReference type="EMBL" id="SRIB01000001">
    <property type="protein sequence ID" value="TFZ41635.1"/>
    <property type="molecule type" value="Genomic_DNA"/>
</dbReference>
<proteinExistence type="predicted"/>
<keyword evidence="3" id="KW-1185">Reference proteome</keyword>
<evidence type="ECO:0000313" key="2">
    <source>
        <dbReference type="EMBL" id="TFZ41635.1"/>
    </source>
</evidence>
<dbReference type="OrthoDB" id="7619188at2"/>
<protein>
    <submittedName>
        <fullName evidence="2">Uncharacterized protein</fullName>
    </submittedName>
</protein>
<evidence type="ECO:0000256" key="1">
    <source>
        <dbReference type="SAM" id="Phobius"/>
    </source>
</evidence>